<protein>
    <submittedName>
        <fullName evidence="2">Uncharacterized protein</fullName>
    </submittedName>
</protein>
<organism evidence="2 3">
    <name type="scientific">Babesia gibsoni</name>
    <dbReference type="NCBI Taxonomy" id="33632"/>
    <lineage>
        <taxon>Eukaryota</taxon>
        <taxon>Sar</taxon>
        <taxon>Alveolata</taxon>
        <taxon>Apicomplexa</taxon>
        <taxon>Aconoidasida</taxon>
        <taxon>Piroplasmida</taxon>
        <taxon>Babesiidae</taxon>
        <taxon>Babesia</taxon>
    </lineage>
</organism>
<keyword evidence="3" id="KW-1185">Reference proteome</keyword>
<feature type="region of interest" description="Disordered" evidence="1">
    <location>
        <begin position="97"/>
        <end position="193"/>
    </location>
</feature>
<feature type="region of interest" description="Disordered" evidence="1">
    <location>
        <begin position="343"/>
        <end position="375"/>
    </location>
</feature>
<sequence>MVNEINRRAQLFIPEKGNTLISSARSRDKSFSLPLDKRDLGKQKRPEIVKEELNLKNGDNVRNSLVTNGIKVQHLQKRQHTPEKFFHIGSLVQSRSDLNSSADLSCDRASPRRLDENEANHPSNSMSDSQAYRTYGSSSRSTPTREAMDDRRGELRKMKSKDSVKTNRKSRSKRNRDTKTNKISKQNGKRADLALPYGKAAEGRVSSRTSCDSTEMINRGESKSTFTNYITNAAENRLPLCEQTHSIHSSARGPPFEEPLFINEPYGSVKGQLIESKYEDAVLQELAETYASQMDISAHIYGFDSTDLTLHYDGSYMNTFTLELHLESSRSDEDSELTSYGWEMSNHRSTREDSREQDENPTKQQTTGPQNKKEKEIENHLCCSNHEYEHEGYDEYTDKRRNKSKTHMERDKSITWSSKNDYVKGDDKKIGTKNESYHNRNAHSGDLDRRKSENDRKEIPREFSNQEGDMGNQITPPSTCVLHPKENLEIYHDHGMKYLSTTYLYSEDVNDEFHDPLSASLHVKNLHSHCPCPCEDYKTEECDCPNMEVHNGLGMTMMVPLCSRYPEGGVDERRSNIYIKGENKEFLIARNMSDMNERTEAIYHRENLPNLRKSVSMMENSKAKLNKIDDIFRDYGTSPLVYYDNFREERAHLPQKDEKINSDDVEKPTEHGTVDVENKEKQTLITTHTTKANTPKGTGKPYQNYNRSRVMFYGIHPPTYHYWGTSGGHPQFQHNSQCQISAQELGFQTEDCVNKSLNAQSEIIIRPPACFGGPLFFKGNVAKSIICKKDYISDTVFAINWEKNKLRRKRHEQLFGCCC</sequence>
<dbReference type="EMBL" id="JAVEPI010000002">
    <property type="protein sequence ID" value="KAK1443503.1"/>
    <property type="molecule type" value="Genomic_DNA"/>
</dbReference>
<comment type="caution">
    <text evidence="2">The sequence shown here is derived from an EMBL/GenBank/DDBJ whole genome shotgun (WGS) entry which is preliminary data.</text>
</comment>
<dbReference type="AlphaFoldDB" id="A0AAD8LL27"/>
<dbReference type="Proteomes" id="UP001230268">
    <property type="component" value="Unassembled WGS sequence"/>
</dbReference>
<feature type="compositionally biased region" description="Basic and acidic residues" evidence="1">
    <location>
        <begin position="146"/>
        <end position="165"/>
    </location>
</feature>
<evidence type="ECO:0000256" key="1">
    <source>
        <dbReference type="SAM" id="MobiDB-lite"/>
    </source>
</evidence>
<gene>
    <name evidence="2" type="ORF">BgAZ_203790</name>
</gene>
<name>A0AAD8LL27_BABGI</name>
<evidence type="ECO:0000313" key="3">
    <source>
        <dbReference type="Proteomes" id="UP001230268"/>
    </source>
</evidence>
<accession>A0AAD8LL27</accession>
<proteinExistence type="predicted"/>
<evidence type="ECO:0000313" key="2">
    <source>
        <dbReference type="EMBL" id="KAK1443503.1"/>
    </source>
</evidence>
<feature type="compositionally biased region" description="Polar residues" evidence="1">
    <location>
        <begin position="120"/>
        <end position="144"/>
    </location>
</feature>
<feature type="compositionally biased region" description="Basic and acidic residues" evidence="1">
    <location>
        <begin position="421"/>
        <end position="461"/>
    </location>
</feature>
<feature type="compositionally biased region" description="Basic and acidic residues" evidence="1">
    <location>
        <begin position="105"/>
        <end position="119"/>
    </location>
</feature>
<reference evidence="2" key="1">
    <citation type="submission" date="2023-08" db="EMBL/GenBank/DDBJ databases">
        <title>Draft sequence of the Babesia gibsoni genome.</title>
        <authorList>
            <person name="Yamagishi J.Y."/>
            <person name="Xuan X.X."/>
        </authorList>
    </citation>
    <scope>NUCLEOTIDE SEQUENCE</scope>
    <source>
        <strain evidence="2">Azabu</strain>
    </source>
</reference>
<feature type="compositionally biased region" description="Basic and acidic residues" evidence="1">
    <location>
        <begin position="345"/>
        <end position="361"/>
    </location>
</feature>
<feature type="region of interest" description="Disordered" evidence="1">
    <location>
        <begin position="419"/>
        <end position="478"/>
    </location>
</feature>
<feature type="compositionally biased region" description="Polar residues" evidence="1">
    <location>
        <begin position="463"/>
        <end position="478"/>
    </location>
</feature>